<proteinExistence type="predicted"/>
<reference evidence="2" key="1">
    <citation type="journal article" date="2011" name="PLoS Genet.">
        <title>Genomic analysis of the necrotrophic fungal pathogens Sclerotinia sclerotiorum and Botrytis cinerea.</title>
        <authorList>
            <person name="Amselem J."/>
            <person name="Cuomo C.A."/>
            <person name="van Kan J.A."/>
            <person name="Viaud M."/>
            <person name="Benito E.P."/>
            <person name="Couloux A."/>
            <person name="Coutinho P.M."/>
            <person name="de Vries R.P."/>
            <person name="Dyer P.S."/>
            <person name="Fillinger S."/>
            <person name="Fournier E."/>
            <person name="Gout L."/>
            <person name="Hahn M."/>
            <person name="Kohn L."/>
            <person name="Lapalu N."/>
            <person name="Plummer K.M."/>
            <person name="Pradier J.M."/>
            <person name="Quevillon E."/>
            <person name="Sharon A."/>
            <person name="Simon A."/>
            <person name="ten Have A."/>
            <person name="Tudzynski B."/>
            <person name="Tudzynski P."/>
            <person name="Wincker P."/>
            <person name="Andrew M."/>
            <person name="Anthouard V."/>
            <person name="Beever R.E."/>
            <person name="Beffa R."/>
            <person name="Benoit I."/>
            <person name="Bouzid O."/>
            <person name="Brault B."/>
            <person name="Chen Z."/>
            <person name="Choquer M."/>
            <person name="Collemare J."/>
            <person name="Cotton P."/>
            <person name="Danchin E.G."/>
            <person name="Da Silva C."/>
            <person name="Gautier A."/>
            <person name="Giraud C."/>
            <person name="Giraud T."/>
            <person name="Gonzalez C."/>
            <person name="Grossetete S."/>
            <person name="Guldener U."/>
            <person name="Henrissat B."/>
            <person name="Howlett B.J."/>
            <person name="Kodira C."/>
            <person name="Kretschmer M."/>
            <person name="Lappartient A."/>
            <person name="Leroch M."/>
            <person name="Levis C."/>
            <person name="Mauceli E."/>
            <person name="Neuveglise C."/>
            <person name="Oeser B."/>
            <person name="Pearson M."/>
            <person name="Poulain J."/>
            <person name="Poussereau N."/>
            <person name="Quesneville H."/>
            <person name="Rascle C."/>
            <person name="Schumacher J."/>
            <person name="Segurens B."/>
            <person name="Sexton A."/>
            <person name="Silva E."/>
            <person name="Sirven C."/>
            <person name="Soanes D.M."/>
            <person name="Talbot N.J."/>
            <person name="Templeton M."/>
            <person name="Yandava C."/>
            <person name="Yarden O."/>
            <person name="Zeng Q."/>
            <person name="Rollins J.A."/>
            <person name="Lebrun M.H."/>
            <person name="Dickman M."/>
        </authorList>
    </citation>
    <scope>NUCLEOTIDE SEQUENCE [LARGE SCALE GENOMIC DNA]</scope>
    <source>
        <strain evidence="2">T4</strain>
    </source>
</reference>
<organism evidence="1 2">
    <name type="scientific">Botryotinia fuckeliana (strain T4)</name>
    <name type="common">Noble rot fungus</name>
    <name type="synonym">Botrytis cinerea</name>
    <dbReference type="NCBI Taxonomy" id="999810"/>
    <lineage>
        <taxon>Eukaryota</taxon>
        <taxon>Fungi</taxon>
        <taxon>Dikarya</taxon>
        <taxon>Ascomycota</taxon>
        <taxon>Pezizomycotina</taxon>
        <taxon>Leotiomycetes</taxon>
        <taxon>Helotiales</taxon>
        <taxon>Sclerotiniaceae</taxon>
        <taxon>Botrytis</taxon>
    </lineage>
</organism>
<accession>G2XR49</accession>
<evidence type="ECO:0000313" key="2">
    <source>
        <dbReference type="Proteomes" id="UP000008177"/>
    </source>
</evidence>
<dbReference type="HOGENOM" id="CLU_1115606_0_0_1"/>
<dbReference type="Proteomes" id="UP000008177">
    <property type="component" value="Unplaced contigs"/>
</dbReference>
<dbReference type="InParanoid" id="G2XR49"/>
<dbReference type="AlphaFoldDB" id="G2XR49"/>
<dbReference type="EMBL" id="FQ790255">
    <property type="protein sequence ID" value="CCD43217.1"/>
    <property type="molecule type" value="Genomic_DNA"/>
</dbReference>
<evidence type="ECO:0000313" key="1">
    <source>
        <dbReference type="EMBL" id="CCD43217.1"/>
    </source>
</evidence>
<gene>
    <name evidence="1" type="ORF">BofuT4_P013260.1</name>
</gene>
<sequence>MAYTRGINVRKDFRIPQSCNESCRFAVVVQHISICHGSFGSFGSLFIFPAFPMNDEDEGNNNNNHDVGLGHGARIVQEILDLGKFLRKPHFRQARSIISRVCCLFIVYTPRYREIQLDVSFDWKGRITDQVTVTPYLSCGVWKYRSLHQEILDSHDHYQPPISRCRFTYYHPRTSSSSMSALSNVQLTLISSNCLQKPTSCTINQPPLIDGAVYLDSSWLVPIVRDEADIIPQNSYPSRQTEVGSDCRV</sequence>
<protein>
    <submittedName>
        <fullName evidence="1">Uncharacterized protein</fullName>
    </submittedName>
</protein>
<name>G2XR49_BOTF4</name>